<proteinExistence type="inferred from homology"/>
<dbReference type="FunFam" id="3.30.365.10:FF:000004">
    <property type="entry name" value="Xanthine dehydrogenase oxidase"/>
    <property type="match status" value="1"/>
</dbReference>
<comment type="cofactor">
    <cofactor evidence="2">
        <name>FAD</name>
        <dbReference type="ChEBI" id="CHEBI:57692"/>
    </cofactor>
</comment>
<dbReference type="GO" id="GO:0016491">
    <property type="term" value="F:oxidoreductase activity"/>
    <property type="evidence" value="ECO:0007669"/>
    <property type="project" value="UniProtKB-KW"/>
</dbReference>
<keyword evidence="9" id="KW-0560">Oxidoreductase</keyword>
<evidence type="ECO:0000313" key="16">
    <source>
        <dbReference type="Proteomes" id="UP001174136"/>
    </source>
</evidence>
<evidence type="ECO:0000256" key="6">
    <source>
        <dbReference type="ARBA" id="ARBA00022714"/>
    </source>
</evidence>
<dbReference type="PANTHER" id="PTHR45444">
    <property type="entry name" value="XANTHINE DEHYDROGENASE"/>
    <property type="match status" value="1"/>
</dbReference>
<evidence type="ECO:0000256" key="9">
    <source>
        <dbReference type="ARBA" id="ARBA00023002"/>
    </source>
</evidence>
<evidence type="ECO:0000256" key="5">
    <source>
        <dbReference type="ARBA" id="ARBA00022630"/>
    </source>
</evidence>
<protein>
    <submittedName>
        <fullName evidence="15">Aldehyde oxidase 1</fullName>
    </submittedName>
</protein>
<evidence type="ECO:0000256" key="12">
    <source>
        <dbReference type="ARBA" id="ARBA00034078"/>
    </source>
</evidence>
<sequence>MGYKQSCVFQVGFMKDGRITAADLQYYANAGNTVDESPLVVEKMLLHMDNAYNIPNLRGRAVACRTNLPSNTAFRGFGVPQTAAIVENMITDVAMHLARPAHQIREVNMYRGPSLTHYKFSFNPENLWRCWEECKARSGLDVRQDAVRKFNQENRWRKRGAALIPIKYGIAFGEAFLNQAAALVHIYKDGSVLVSHGGTEMGQGIHTKMQQVVSRELHISSSKIYISETSTSSVPNTCPSAASFGTDANGMAVKDACQKLYKRLEPIRTKNPKGSWESWVQLNRFICNAFFEKISLSATGYFRGPDCYMDWEKMEGQPYSYFTYGACYCEVELDCLTGDYRTLRTDIVVDVGQSINPSIDIGQIEGAFLQGLGLYTLEQLSFSPGGVLYSRGPSQYKIPAICDVPLSFNVYLLPDSHNPHAIYSSKGIGEPVLFLGSTVFYAIKDAVTAARAESGLMGPFPLDSPATPERACLACATPFSQMVPVSEPGSFKPWVLNI</sequence>
<keyword evidence="4" id="KW-0500">Molybdenum</keyword>
<comment type="similarity">
    <text evidence="3">Belongs to the xanthine dehydrogenase family.</text>
</comment>
<organism evidence="15 16">
    <name type="scientific">Merluccius polli</name>
    <name type="common">Benguela hake</name>
    <name type="synonym">Merluccius cadenati</name>
    <dbReference type="NCBI Taxonomy" id="89951"/>
    <lineage>
        <taxon>Eukaryota</taxon>
        <taxon>Metazoa</taxon>
        <taxon>Chordata</taxon>
        <taxon>Craniata</taxon>
        <taxon>Vertebrata</taxon>
        <taxon>Euteleostomi</taxon>
        <taxon>Actinopterygii</taxon>
        <taxon>Neopterygii</taxon>
        <taxon>Teleostei</taxon>
        <taxon>Neoteleostei</taxon>
        <taxon>Acanthomorphata</taxon>
        <taxon>Zeiogadaria</taxon>
        <taxon>Gadariae</taxon>
        <taxon>Gadiformes</taxon>
        <taxon>Gadoidei</taxon>
        <taxon>Merlucciidae</taxon>
        <taxon>Merluccius</taxon>
    </lineage>
</organism>
<dbReference type="Pfam" id="PF20256">
    <property type="entry name" value="MoCoBD_2"/>
    <property type="match status" value="1"/>
</dbReference>
<feature type="domain" description="Aldehyde oxidase/xanthine dehydrogenase first molybdopterin binding" evidence="13">
    <location>
        <begin position="6"/>
        <end position="109"/>
    </location>
</feature>
<name>A0AA47M4C8_MERPO</name>
<keyword evidence="8" id="KW-0274">FAD</keyword>
<keyword evidence="5" id="KW-0285">Flavoprotein</keyword>
<evidence type="ECO:0000256" key="1">
    <source>
        <dbReference type="ARBA" id="ARBA00001924"/>
    </source>
</evidence>
<keyword evidence="16" id="KW-1185">Reference proteome</keyword>
<dbReference type="Proteomes" id="UP001174136">
    <property type="component" value="Unassembled WGS sequence"/>
</dbReference>
<evidence type="ECO:0000256" key="2">
    <source>
        <dbReference type="ARBA" id="ARBA00001974"/>
    </source>
</evidence>
<dbReference type="Pfam" id="PF02738">
    <property type="entry name" value="MoCoBD_1"/>
    <property type="match status" value="1"/>
</dbReference>
<evidence type="ECO:0000256" key="7">
    <source>
        <dbReference type="ARBA" id="ARBA00022723"/>
    </source>
</evidence>
<dbReference type="FunFam" id="3.30.365.10:FF:000003">
    <property type="entry name" value="Aldehyde oxidase 1"/>
    <property type="match status" value="1"/>
</dbReference>
<evidence type="ECO:0000256" key="10">
    <source>
        <dbReference type="ARBA" id="ARBA00023004"/>
    </source>
</evidence>
<accession>A0AA47M4C8</accession>
<reference evidence="15" key="1">
    <citation type="journal article" date="2023" name="Front. Mar. Sci.">
        <title>A new Merluccius polli reference genome to investigate the effects of global change in West African waters.</title>
        <authorList>
            <person name="Mateo J.L."/>
            <person name="Blanco-Fernandez C."/>
            <person name="Garcia-Vazquez E."/>
            <person name="Machado-Schiaffino G."/>
        </authorList>
    </citation>
    <scope>NUCLEOTIDE SEQUENCE</scope>
    <source>
        <strain evidence="15">C29</strain>
        <tissue evidence="15">Fin</tissue>
    </source>
</reference>
<evidence type="ECO:0000256" key="4">
    <source>
        <dbReference type="ARBA" id="ARBA00022505"/>
    </source>
</evidence>
<dbReference type="InterPro" id="IPR008274">
    <property type="entry name" value="AldOxase/xan_DH_MoCoBD1"/>
</dbReference>
<evidence type="ECO:0000259" key="14">
    <source>
        <dbReference type="Pfam" id="PF20256"/>
    </source>
</evidence>
<keyword evidence="11" id="KW-0411">Iron-sulfur</keyword>
<dbReference type="InterPro" id="IPR037165">
    <property type="entry name" value="AldOxase/xan_DH_Mopterin-bd_sf"/>
</dbReference>
<comment type="cofactor">
    <cofactor evidence="12">
        <name>[2Fe-2S] cluster</name>
        <dbReference type="ChEBI" id="CHEBI:190135"/>
    </cofactor>
</comment>
<dbReference type="SUPFAM" id="SSF56003">
    <property type="entry name" value="Molybdenum cofactor-binding domain"/>
    <property type="match status" value="1"/>
</dbReference>
<dbReference type="InterPro" id="IPR046867">
    <property type="entry name" value="AldOxase/xan_DH_MoCoBD2"/>
</dbReference>
<comment type="cofactor">
    <cofactor evidence="1">
        <name>Mo-molybdopterin</name>
        <dbReference type="ChEBI" id="CHEBI:71302"/>
    </cofactor>
</comment>
<evidence type="ECO:0000256" key="8">
    <source>
        <dbReference type="ARBA" id="ARBA00022827"/>
    </source>
</evidence>
<dbReference type="PANTHER" id="PTHR45444:SF3">
    <property type="entry name" value="XANTHINE DEHYDROGENASE"/>
    <property type="match status" value="1"/>
</dbReference>
<dbReference type="InterPro" id="IPR016208">
    <property type="entry name" value="Ald_Oxase/xanthine_DH-like"/>
</dbReference>
<dbReference type="AlphaFoldDB" id="A0AA47M4C8"/>
<feature type="domain" description="Aldehyde oxidase/xanthine dehydrogenase second molybdopterin binding" evidence="14">
    <location>
        <begin position="134"/>
        <end position="405"/>
    </location>
</feature>
<dbReference type="Gene3D" id="3.30.365.10">
    <property type="entry name" value="Aldehyde oxidase/xanthine dehydrogenase, molybdopterin binding domain"/>
    <property type="match status" value="3"/>
</dbReference>
<gene>
    <name evidence="15" type="primary">AOX1_0</name>
    <name evidence="15" type="ORF">N1851_031117</name>
</gene>
<evidence type="ECO:0000313" key="15">
    <source>
        <dbReference type="EMBL" id="KAK0133391.1"/>
    </source>
</evidence>
<keyword evidence="6" id="KW-0001">2Fe-2S</keyword>
<evidence type="ECO:0000256" key="11">
    <source>
        <dbReference type="ARBA" id="ARBA00023014"/>
    </source>
</evidence>
<evidence type="ECO:0000256" key="3">
    <source>
        <dbReference type="ARBA" id="ARBA00006849"/>
    </source>
</evidence>
<keyword evidence="10" id="KW-0408">Iron</keyword>
<keyword evidence="7" id="KW-0479">Metal-binding</keyword>
<evidence type="ECO:0000259" key="13">
    <source>
        <dbReference type="Pfam" id="PF02738"/>
    </source>
</evidence>
<dbReference type="GO" id="GO:0051537">
    <property type="term" value="F:2 iron, 2 sulfur cluster binding"/>
    <property type="evidence" value="ECO:0007669"/>
    <property type="project" value="UniProtKB-KW"/>
</dbReference>
<comment type="caution">
    <text evidence="15">The sequence shown here is derived from an EMBL/GenBank/DDBJ whole genome shotgun (WGS) entry which is preliminary data.</text>
</comment>
<dbReference type="EMBL" id="JAOPHQ010005991">
    <property type="protein sequence ID" value="KAK0133391.1"/>
    <property type="molecule type" value="Genomic_DNA"/>
</dbReference>
<dbReference type="GO" id="GO:0005506">
    <property type="term" value="F:iron ion binding"/>
    <property type="evidence" value="ECO:0007669"/>
    <property type="project" value="InterPro"/>
</dbReference>